<evidence type="ECO:0000313" key="3">
    <source>
        <dbReference type="WBParaSite" id="Hba_19323"/>
    </source>
</evidence>
<dbReference type="InterPro" id="IPR041426">
    <property type="entry name" value="Mos1_HTH"/>
</dbReference>
<accession>A0A1I7XPQ4</accession>
<organism evidence="2 3">
    <name type="scientific">Heterorhabditis bacteriophora</name>
    <name type="common">Entomopathogenic nematode worm</name>
    <dbReference type="NCBI Taxonomy" id="37862"/>
    <lineage>
        <taxon>Eukaryota</taxon>
        <taxon>Metazoa</taxon>
        <taxon>Ecdysozoa</taxon>
        <taxon>Nematoda</taxon>
        <taxon>Chromadorea</taxon>
        <taxon>Rhabditida</taxon>
        <taxon>Rhabditina</taxon>
        <taxon>Rhabditomorpha</taxon>
        <taxon>Strongyloidea</taxon>
        <taxon>Heterorhabditidae</taxon>
        <taxon>Heterorhabditis</taxon>
    </lineage>
</organism>
<dbReference type="Proteomes" id="UP000095283">
    <property type="component" value="Unplaced"/>
</dbReference>
<dbReference type="WBParaSite" id="Hba_19323">
    <property type="protein sequence ID" value="Hba_19323"/>
    <property type="gene ID" value="Hba_19323"/>
</dbReference>
<reference evidence="3" key="1">
    <citation type="submission" date="2016-11" db="UniProtKB">
        <authorList>
            <consortium name="WormBaseParasite"/>
        </authorList>
    </citation>
    <scope>IDENTIFICATION</scope>
</reference>
<dbReference type="AlphaFoldDB" id="A0A1I7XPQ4"/>
<proteinExistence type="predicted"/>
<feature type="domain" description="Mos1 transposase HTH" evidence="1">
    <location>
        <begin position="5"/>
        <end position="40"/>
    </location>
</feature>
<dbReference type="Gene3D" id="1.10.10.1450">
    <property type="match status" value="1"/>
</dbReference>
<keyword evidence="2" id="KW-1185">Reference proteome</keyword>
<evidence type="ECO:0000313" key="2">
    <source>
        <dbReference type="Proteomes" id="UP000095283"/>
    </source>
</evidence>
<name>A0A1I7XPQ4_HETBA</name>
<sequence length="69" mass="7947">MSHQKLHIRHCIPYEFQQGKNVAEACQSICSVLGQDIASEVLKLMILMSVVDNTLGHRKRRRLMLGNHY</sequence>
<evidence type="ECO:0000259" key="1">
    <source>
        <dbReference type="Pfam" id="PF17906"/>
    </source>
</evidence>
<dbReference type="Pfam" id="PF17906">
    <property type="entry name" value="HTH_48"/>
    <property type="match status" value="1"/>
</dbReference>
<protein>
    <submittedName>
        <fullName evidence="3">HTH_48 domain-containing protein</fullName>
    </submittedName>
</protein>